<dbReference type="Pfam" id="PF00877">
    <property type="entry name" value="NLPC_P60"/>
    <property type="match status" value="1"/>
</dbReference>
<evidence type="ECO:0000256" key="4">
    <source>
        <dbReference type="ARBA" id="ARBA00022807"/>
    </source>
</evidence>
<evidence type="ECO:0000259" key="6">
    <source>
        <dbReference type="PROSITE" id="PS51935"/>
    </source>
</evidence>
<organism evidence="7 8">
    <name type="scientific">Sporomusa malonica</name>
    <dbReference type="NCBI Taxonomy" id="112901"/>
    <lineage>
        <taxon>Bacteria</taxon>
        <taxon>Bacillati</taxon>
        <taxon>Bacillota</taxon>
        <taxon>Negativicutes</taxon>
        <taxon>Selenomonadales</taxon>
        <taxon>Sporomusaceae</taxon>
        <taxon>Sporomusa</taxon>
    </lineage>
</organism>
<dbReference type="SUPFAM" id="SSF54001">
    <property type="entry name" value="Cysteine proteinases"/>
    <property type="match status" value="1"/>
</dbReference>
<proteinExistence type="inferred from homology"/>
<evidence type="ECO:0000256" key="3">
    <source>
        <dbReference type="ARBA" id="ARBA00022801"/>
    </source>
</evidence>
<dbReference type="GO" id="GO:0008234">
    <property type="term" value="F:cysteine-type peptidase activity"/>
    <property type="evidence" value="ECO:0007669"/>
    <property type="project" value="UniProtKB-KW"/>
</dbReference>
<dbReference type="STRING" id="112901.SAMN04488500_106290"/>
<dbReference type="Gene3D" id="1.10.101.10">
    <property type="entry name" value="PGBD-like superfamily/PGBD"/>
    <property type="match status" value="1"/>
</dbReference>
<keyword evidence="4" id="KW-0788">Thiol protease</keyword>
<dbReference type="InterPro" id="IPR036365">
    <property type="entry name" value="PGBD-like_sf"/>
</dbReference>
<dbReference type="InterPro" id="IPR036366">
    <property type="entry name" value="PGBDSf"/>
</dbReference>
<keyword evidence="3" id="KW-0378">Hydrolase</keyword>
<dbReference type="SUPFAM" id="SSF47090">
    <property type="entry name" value="PGBD-like"/>
    <property type="match status" value="1"/>
</dbReference>
<dbReference type="InterPro" id="IPR000064">
    <property type="entry name" value="NLP_P60_dom"/>
</dbReference>
<dbReference type="PANTHER" id="PTHR47053">
    <property type="entry name" value="MUREIN DD-ENDOPEPTIDASE MEPH-RELATED"/>
    <property type="match status" value="1"/>
</dbReference>
<dbReference type="InterPro" id="IPR038765">
    <property type="entry name" value="Papain-like_cys_pep_sf"/>
</dbReference>
<dbReference type="AlphaFoldDB" id="A0A1W2B2Y7"/>
<dbReference type="PROSITE" id="PS51935">
    <property type="entry name" value="NLPC_P60"/>
    <property type="match status" value="1"/>
</dbReference>
<dbReference type="RefSeq" id="WP_176215456.1">
    <property type="nucleotide sequence ID" value="NZ_CP155572.1"/>
</dbReference>
<comment type="similarity">
    <text evidence="1">Belongs to the peptidase C40 family.</text>
</comment>
<dbReference type="Gene3D" id="3.90.1720.10">
    <property type="entry name" value="endopeptidase domain like (from Nostoc punctiforme)"/>
    <property type="match status" value="1"/>
</dbReference>
<gene>
    <name evidence="7" type="ORF">SAMN04488500_106290</name>
</gene>
<name>A0A1W2B2Y7_9FIRM</name>
<evidence type="ECO:0000256" key="1">
    <source>
        <dbReference type="ARBA" id="ARBA00007074"/>
    </source>
</evidence>
<reference evidence="7 8" key="1">
    <citation type="submission" date="2017-04" db="EMBL/GenBank/DDBJ databases">
        <authorList>
            <person name="Afonso C.L."/>
            <person name="Miller P.J."/>
            <person name="Scott M.A."/>
            <person name="Spackman E."/>
            <person name="Goraichik I."/>
            <person name="Dimitrov K.M."/>
            <person name="Suarez D.L."/>
            <person name="Swayne D.E."/>
        </authorList>
    </citation>
    <scope>NUCLEOTIDE SEQUENCE [LARGE SCALE GENOMIC DNA]</scope>
    <source>
        <strain evidence="7 8">DSM 5090</strain>
    </source>
</reference>
<keyword evidence="5" id="KW-0732">Signal</keyword>
<evidence type="ECO:0000313" key="7">
    <source>
        <dbReference type="EMBL" id="SMC67365.1"/>
    </source>
</evidence>
<dbReference type="EMBL" id="FWXI01000006">
    <property type="protein sequence ID" value="SMC67365.1"/>
    <property type="molecule type" value="Genomic_DNA"/>
</dbReference>
<evidence type="ECO:0000313" key="8">
    <source>
        <dbReference type="Proteomes" id="UP000192738"/>
    </source>
</evidence>
<keyword evidence="8" id="KW-1185">Reference proteome</keyword>
<dbReference type="Proteomes" id="UP000192738">
    <property type="component" value="Unassembled WGS sequence"/>
</dbReference>
<dbReference type="InterPro" id="IPR002477">
    <property type="entry name" value="Peptidoglycan-bd-like"/>
</dbReference>
<feature type="signal peptide" evidence="5">
    <location>
        <begin position="1"/>
        <end position="27"/>
    </location>
</feature>
<protein>
    <submittedName>
        <fullName evidence="7">Putative peptidoglycan binding domain-containing protein</fullName>
    </submittedName>
</protein>
<dbReference type="PANTHER" id="PTHR47053:SF1">
    <property type="entry name" value="MUREIN DD-ENDOPEPTIDASE MEPH-RELATED"/>
    <property type="match status" value="1"/>
</dbReference>
<keyword evidence="2" id="KW-0645">Protease</keyword>
<dbReference type="GO" id="GO:0006508">
    <property type="term" value="P:proteolysis"/>
    <property type="evidence" value="ECO:0007669"/>
    <property type="project" value="UniProtKB-KW"/>
</dbReference>
<evidence type="ECO:0000256" key="2">
    <source>
        <dbReference type="ARBA" id="ARBA00022670"/>
    </source>
</evidence>
<accession>A0A1W2B2Y7</accession>
<dbReference type="Pfam" id="PF01471">
    <property type="entry name" value="PG_binding_1"/>
    <property type="match status" value="1"/>
</dbReference>
<evidence type="ECO:0000256" key="5">
    <source>
        <dbReference type="SAM" id="SignalP"/>
    </source>
</evidence>
<feature type="domain" description="NlpC/P60" evidence="6">
    <location>
        <begin position="112"/>
        <end position="234"/>
    </location>
</feature>
<dbReference type="InterPro" id="IPR051202">
    <property type="entry name" value="Peptidase_C40"/>
</dbReference>
<sequence length="235" mass="25520">MKVVKITLFAVICTFFLILGSNSLAFASGEDMPVLKQGEKSEAVYALQTELKKHGFYQYGIDGNFGFYTKSAVSEFQKAVGIEDDGIVGPGTWQALRSYSGNTELSRSKSDRRIGQQIAGFAQSYLGVPYVWGGSGAGGFDCSGFIHYVYERYGIALPRVADEQYDAGRRIPLADIEPGDLVFYSTYAPGPSHVGIYVGNGQFVHASSGAGEVTLTAMSKAYYQARFLGAFRVVR</sequence>
<feature type="chain" id="PRO_5013252595" evidence="5">
    <location>
        <begin position="28"/>
        <end position="235"/>
    </location>
</feature>